<dbReference type="PROSITE" id="PS51257">
    <property type="entry name" value="PROKAR_LIPOPROTEIN"/>
    <property type="match status" value="1"/>
</dbReference>
<dbReference type="SUPFAM" id="SSF53850">
    <property type="entry name" value="Periplasmic binding protein-like II"/>
    <property type="match status" value="1"/>
</dbReference>
<feature type="chain" id="PRO_5039048833" evidence="2">
    <location>
        <begin position="21"/>
        <end position="485"/>
    </location>
</feature>
<organism evidence="3 4">
    <name type="scientific">Neobacillus niacini</name>
    <dbReference type="NCBI Taxonomy" id="86668"/>
    <lineage>
        <taxon>Bacteria</taxon>
        <taxon>Bacillati</taxon>
        <taxon>Bacillota</taxon>
        <taxon>Bacilli</taxon>
        <taxon>Bacillales</taxon>
        <taxon>Bacillaceae</taxon>
        <taxon>Neobacillus</taxon>
    </lineage>
</organism>
<dbReference type="CDD" id="cd13585">
    <property type="entry name" value="PBP2_TMBP_like"/>
    <property type="match status" value="1"/>
</dbReference>
<comment type="caution">
    <text evidence="3">The sequence shown here is derived from an EMBL/GenBank/DDBJ whole genome shotgun (WGS) entry which is preliminary data.</text>
</comment>
<evidence type="ECO:0000313" key="3">
    <source>
        <dbReference type="EMBL" id="NYE03434.1"/>
    </source>
</evidence>
<reference evidence="4" key="2">
    <citation type="submission" date="2020-08" db="EMBL/GenBank/DDBJ databases">
        <title>The Agave Microbiome: Exploring the role of microbial communities in plant adaptations to desert environments.</title>
        <authorList>
            <person name="Partida-Martinez L.P."/>
        </authorList>
    </citation>
    <scope>NUCLEOTIDE SEQUENCE [LARGE SCALE GENOMIC DNA]</scope>
    <source>
        <strain evidence="4">AT2.8</strain>
    </source>
</reference>
<protein>
    <submittedName>
        <fullName evidence="3">ABC-type glycerol-3-phosphate transport system substrate-binding protein</fullName>
    </submittedName>
</protein>
<dbReference type="AlphaFoldDB" id="A0A852T7I0"/>
<dbReference type="EMBL" id="JACCBX010000001">
    <property type="protein sequence ID" value="NYE03434.1"/>
    <property type="molecule type" value="Genomic_DNA"/>
</dbReference>
<feature type="region of interest" description="Disordered" evidence="1">
    <location>
        <begin position="463"/>
        <end position="485"/>
    </location>
</feature>
<accession>A0A852T7I0</accession>
<dbReference type="PANTHER" id="PTHR43649:SF12">
    <property type="entry name" value="DIACETYLCHITOBIOSE BINDING PROTEIN DASA"/>
    <property type="match status" value="1"/>
</dbReference>
<dbReference type="Pfam" id="PF01547">
    <property type="entry name" value="SBP_bac_1"/>
    <property type="match status" value="1"/>
</dbReference>
<feature type="signal peptide" evidence="2">
    <location>
        <begin position="1"/>
        <end position="20"/>
    </location>
</feature>
<sequence>MKRRSKIFGVIMILFMLVLAGCQNESSSTEAGSGKSGEKEVTIKLFSAHGQFRNGQYGYERIQEFMKKHPNIKVEVTYAHGKNWDDTFLALASSNELPDIIQPTGNFLIGDLVQNGWVQPLDAHFDIKDRFPNEVFVEGVNMLDGKIYSYPRISPKSGSFMLYHTDLMEEAGLDPASPPKNWDDLLEMGKQVTEKVDGVYGFAIPLKDSAAAHTLLLARTLQPTLDGEGFDFQKGGYDLDSENVVKAIEFLLKMKDAGIVHPNSPTLGLLDYQGLFANKQAAFGFNAQWIVRVNQHELGGVEDYNVAEIPVLKEGDRLYQGVVPGTYDAYLTKSTKHPKEAAELLKWLTSKEDYYVGQMKKDLLLPPHPDLIQDESNYSSEQLKKMAQILEDTVVYRPVYESNLGAFEAKKIEKTMAPPRLQLNDIIIGAYIGEMIDWKKELTKLNDALNTRLDEAIKKAAAEGQDVSRDDLTFPNFDGKSNYNQ</sequence>
<dbReference type="InterPro" id="IPR006059">
    <property type="entry name" value="SBP"/>
</dbReference>
<dbReference type="Gene3D" id="3.40.190.10">
    <property type="entry name" value="Periplasmic binding protein-like II"/>
    <property type="match status" value="1"/>
</dbReference>
<keyword evidence="2" id="KW-0732">Signal</keyword>
<dbReference type="Proteomes" id="UP000548423">
    <property type="component" value="Unassembled WGS sequence"/>
</dbReference>
<reference evidence="4" key="1">
    <citation type="submission" date="2020-07" db="EMBL/GenBank/DDBJ databases">
        <authorList>
            <person name="Partida-Martinez L."/>
            <person name="Huntemann M."/>
            <person name="Clum A."/>
            <person name="Wang J."/>
            <person name="Palaniappan K."/>
            <person name="Ritter S."/>
            <person name="Chen I.-M."/>
            <person name="Stamatis D."/>
            <person name="Reddy T."/>
            <person name="O'Malley R."/>
            <person name="Daum C."/>
            <person name="Shapiro N."/>
            <person name="Ivanova N."/>
            <person name="Kyrpides N."/>
            <person name="Woyke T."/>
        </authorList>
    </citation>
    <scope>NUCLEOTIDE SEQUENCE [LARGE SCALE GENOMIC DNA]</scope>
    <source>
        <strain evidence="4">AT2.8</strain>
    </source>
</reference>
<evidence type="ECO:0000256" key="1">
    <source>
        <dbReference type="SAM" id="MobiDB-lite"/>
    </source>
</evidence>
<dbReference type="InterPro" id="IPR050490">
    <property type="entry name" value="Bact_solute-bd_prot1"/>
</dbReference>
<proteinExistence type="predicted"/>
<evidence type="ECO:0000256" key="2">
    <source>
        <dbReference type="SAM" id="SignalP"/>
    </source>
</evidence>
<gene>
    <name evidence="3" type="ORF">F4694_000153</name>
</gene>
<evidence type="ECO:0000313" key="4">
    <source>
        <dbReference type="Proteomes" id="UP000548423"/>
    </source>
</evidence>
<dbReference type="PANTHER" id="PTHR43649">
    <property type="entry name" value="ARABINOSE-BINDING PROTEIN-RELATED"/>
    <property type="match status" value="1"/>
</dbReference>
<feature type="compositionally biased region" description="Basic and acidic residues" evidence="1">
    <location>
        <begin position="463"/>
        <end position="472"/>
    </location>
</feature>
<name>A0A852T7I0_9BACI</name>